<evidence type="ECO:0000313" key="3">
    <source>
        <dbReference type="Proteomes" id="UP001148834"/>
    </source>
</evidence>
<dbReference type="EMBL" id="JAODIR010000130">
    <property type="protein sequence ID" value="MDD2169252.1"/>
    <property type="molecule type" value="Genomic_DNA"/>
</dbReference>
<dbReference type="Proteomes" id="UP001148834">
    <property type="component" value="Unassembled WGS sequence"/>
</dbReference>
<dbReference type="AlphaFoldDB" id="A0A6M8T1G1"/>
<evidence type="ECO:0000259" key="1">
    <source>
        <dbReference type="Pfam" id="PF18624"/>
    </source>
</evidence>
<gene>
    <name evidence="2" type="primary">cdiI</name>
    <name evidence="2" type="ORF">N5925_11895</name>
</gene>
<dbReference type="RefSeq" id="WP_075606234.1">
    <property type="nucleotide sequence ID" value="NZ_CP054198.1"/>
</dbReference>
<protein>
    <submittedName>
        <fullName evidence="2">Ribonuclease toxin immunity protein CdiI</fullName>
    </submittedName>
</protein>
<organism evidence="2 3">
    <name type="scientific">Glaesserella parasuis</name>
    <name type="common">Haemophilus parasuis</name>
    <dbReference type="NCBI Taxonomy" id="738"/>
    <lineage>
        <taxon>Bacteria</taxon>
        <taxon>Pseudomonadati</taxon>
        <taxon>Pseudomonadota</taxon>
        <taxon>Gammaproteobacteria</taxon>
        <taxon>Pasteurellales</taxon>
        <taxon>Pasteurellaceae</taxon>
        <taxon>Glaesserella</taxon>
    </lineage>
</organism>
<sequence length="142" mass="16663">MFTLNSSIPIYQPLGHPFEPILSIDFENTNEELIVGGYMDSTYYSGNFLNAIYYVLVERDGFCEEGADCYYPDPNSPFPEDHFEGIRFEIGGLCDPRYQVHVSERKGFMYFRQACLNFLELHHEDIYKVFLFEILDNWKPSL</sequence>
<dbReference type="CDD" id="cd20688">
    <property type="entry name" value="CdiI_Ecoli_Nm-like"/>
    <property type="match status" value="1"/>
</dbReference>
<proteinExistence type="predicted"/>
<evidence type="ECO:0000313" key="2">
    <source>
        <dbReference type="EMBL" id="MDD2169252.1"/>
    </source>
</evidence>
<reference evidence="2" key="1">
    <citation type="submission" date="2022-09" db="EMBL/GenBank/DDBJ databases">
        <title>Molecular characterization of Glaesserella parasuis strains circulating in commercial swine farms using whole-genome sequencing.</title>
        <authorList>
            <person name="Mugabi R."/>
            <person name="Clavijo M."/>
            <person name="Li G."/>
        </authorList>
    </citation>
    <scope>NUCLEOTIDE SEQUENCE</scope>
    <source>
        <strain evidence="2">0435-53</strain>
    </source>
</reference>
<dbReference type="Pfam" id="PF18624">
    <property type="entry name" value="CdiI_4"/>
    <property type="match status" value="1"/>
</dbReference>
<dbReference type="InterPro" id="IPR041256">
    <property type="entry name" value="CdiI_4"/>
</dbReference>
<dbReference type="NCBIfam" id="NF033826">
    <property type="entry name" value="immun_CdiI"/>
    <property type="match status" value="1"/>
</dbReference>
<name>A0A6M8T1G1_GLAPU</name>
<accession>A0A6M8T1G1</accession>
<feature type="domain" description="CDI immunity protein" evidence="1">
    <location>
        <begin position="33"/>
        <end position="129"/>
    </location>
</feature>
<comment type="caution">
    <text evidence="2">The sequence shown here is derived from an EMBL/GenBank/DDBJ whole genome shotgun (WGS) entry which is preliminary data.</text>
</comment>